<feature type="domain" description="J" evidence="3">
    <location>
        <begin position="66"/>
        <end position="136"/>
    </location>
</feature>
<feature type="transmembrane region" description="Helical" evidence="2">
    <location>
        <begin position="196"/>
        <end position="217"/>
    </location>
</feature>
<dbReference type="OrthoDB" id="552049at2759"/>
<dbReference type="Proteomes" id="UP000031036">
    <property type="component" value="Unassembled WGS sequence"/>
</dbReference>
<feature type="non-terminal residue" evidence="4">
    <location>
        <position position="1"/>
    </location>
</feature>
<dbReference type="PANTHER" id="PTHR44825:SF1">
    <property type="entry name" value="DNAJ HOMOLOG SUBFAMILY C MEMBER 4"/>
    <property type="match status" value="1"/>
</dbReference>
<evidence type="ECO:0000313" key="4">
    <source>
        <dbReference type="EMBL" id="KHN75910.1"/>
    </source>
</evidence>
<comment type="caution">
    <text evidence="4">The sequence shown here is derived from an EMBL/GenBank/DDBJ whole genome shotgun (WGS) entry which is preliminary data.</text>
</comment>
<evidence type="ECO:0000259" key="3">
    <source>
        <dbReference type="PROSITE" id="PS50076"/>
    </source>
</evidence>
<dbReference type="AlphaFoldDB" id="A0A0B2V4H9"/>
<evidence type="ECO:0000256" key="2">
    <source>
        <dbReference type="SAM" id="Phobius"/>
    </source>
</evidence>
<dbReference type="CDD" id="cd06257">
    <property type="entry name" value="DnaJ"/>
    <property type="match status" value="1"/>
</dbReference>
<keyword evidence="2" id="KW-1133">Transmembrane helix</keyword>
<name>A0A0B2V4H9_TOXCA</name>
<dbReference type="PROSITE" id="PS50076">
    <property type="entry name" value="DNAJ_2"/>
    <property type="match status" value="1"/>
</dbReference>
<dbReference type="Gene3D" id="1.10.287.110">
    <property type="entry name" value="DnaJ domain"/>
    <property type="match status" value="1"/>
</dbReference>
<evidence type="ECO:0000313" key="5">
    <source>
        <dbReference type="Proteomes" id="UP000031036"/>
    </source>
</evidence>
<dbReference type="InterPro" id="IPR001623">
    <property type="entry name" value="DnaJ_domain"/>
</dbReference>
<dbReference type="SMART" id="SM00271">
    <property type="entry name" value="DnaJ"/>
    <property type="match status" value="1"/>
</dbReference>
<accession>A0A0B2V4H9</accession>
<gene>
    <name evidence="4" type="primary">Dnajc4</name>
    <name evidence="4" type="ORF">Tcan_08374</name>
</gene>
<reference evidence="4 5" key="1">
    <citation type="submission" date="2014-11" db="EMBL/GenBank/DDBJ databases">
        <title>Genetic blueprint of the zoonotic pathogen Toxocara canis.</title>
        <authorList>
            <person name="Zhu X.-Q."/>
            <person name="Korhonen P.K."/>
            <person name="Cai H."/>
            <person name="Young N.D."/>
            <person name="Nejsum P."/>
            <person name="von Samson-Himmelstjerna G."/>
            <person name="Boag P.R."/>
            <person name="Tan P."/>
            <person name="Li Q."/>
            <person name="Min J."/>
            <person name="Yang Y."/>
            <person name="Wang X."/>
            <person name="Fang X."/>
            <person name="Hall R.S."/>
            <person name="Hofmann A."/>
            <person name="Sternberg P.W."/>
            <person name="Jex A.R."/>
            <person name="Gasser R.B."/>
        </authorList>
    </citation>
    <scope>NUCLEOTIDE SEQUENCE [LARGE SCALE GENOMIC DNA]</scope>
    <source>
        <strain evidence="4">PN_DK_2014</strain>
    </source>
</reference>
<feature type="compositionally biased region" description="Basic and acidic residues" evidence="1">
    <location>
        <begin position="324"/>
        <end position="338"/>
    </location>
</feature>
<dbReference type="InterPro" id="IPR052763">
    <property type="entry name" value="DnaJ_C4"/>
</dbReference>
<dbReference type="PRINTS" id="PR00625">
    <property type="entry name" value="JDOMAIN"/>
</dbReference>
<dbReference type="STRING" id="6265.A0A0B2V4H9"/>
<dbReference type="PANTHER" id="PTHR44825">
    <property type="match status" value="1"/>
</dbReference>
<organism evidence="4 5">
    <name type="scientific">Toxocara canis</name>
    <name type="common">Canine roundworm</name>
    <dbReference type="NCBI Taxonomy" id="6265"/>
    <lineage>
        <taxon>Eukaryota</taxon>
        <taxon>Metazoa</taxon>
        <taxon>Ecdysozoa</taxon>
        <taxon>Nematoda</taxon>
        <taxon>Chromadorea</taxon>
        <taxon>Rhabditida</taxon>
        <taxon>Spirurina</taxon>
        <taxon>Ascaridomorpha</taxon>
        <taxon>Ascaridoidea</taxon>
        <taxon>Toxocaridae</taxon>
        <taxon>Toxocara</taxon>
    </lineage>
</organism>
<dbReference type="Pfam" id="PF00226">
    <property type="entry name" value="DnaJ"/>
    <property type="match status" value="1"/>
</dbReference>
<evidence type="ECO:0000256" key="1">
    <source>
        <dbReference type="SAM" id="MobiDB-lite"/>
    </source>
</evidence>
<keyword evidence="2" id="KW-0812">Transmembrane</keyword>
<proteinExistence type="predicted"/>
<dbReference type="InterPro" id="IPR036869">
    <property type="entry name" value="J_dom_sf"/>
</dbReference>
<keyword evidence="5" id="KW-1185">Reference proteome</keyword>
<sequence>ETEHAAKVTRGSSPRHIEVAVLLHCTVSSSIKCIMIDAHCSRSLKLVFVNNTRALHWCTPLFEGRNFYDVLGVSPKATQTEIKNAYYTKCKLVHPDSDSHLSEEERERRQRAFVELKAAYDVLRRPADRRIYDERLSGRMHPQYTAARQHRYHYHNYGPSTQQDWKAFWASTSGYKAEHMTAEDFKKQHEKQWAVVIRYTLIALGIVLAYHIGYLLLVYRRNRDLESLVAKDEIARSFLRQREFAHRRNDPEHAKELAQLLKADIDEAHQRRMESLKGKNSREIREEYRWLNAVRDVDPSKRFRLRRRAAMEEEESQRRSAVLKQREKASLNESKDIS</sequence>
<keyword evidence="2" id="KW-0472">Membrane</keyword>
<dbReference type="EMBL" id="JPKZ01002596">
    <property type="protein sequence ID" value="KHN75910.1"/>
    <property type="molecule type" value="Genomic_DNA"/>
</dbReference>
<protein>
    <submittedName>
        <fullName evidence="4">DnaJ-like protein subfamily C member 4</fullName>
    </submittedName>
</protein>
<feature type="region of interest" description="Disordered" evidence="1">
    <location>
        <begin position="309"/>
        <end position="338"/>
    </location>
</feature>
<dbReference type="OMA" id="REEYRWF"/>
<dbReference type="SUPFAM" id="SSF46565">
    <property type="entry name" value="Chaperone J-domain"/>
    <property type="match status" value="1"/>
</dbReference>